<evidence type="ECO:0000313" key="6">
    <source>
        <dbReference type="Proteomes" id="UP000295499"/>
    </source>
</evidence>
<keyword evidence="2 5" id="KW-0238">DNA-binding</keyword>
<name>A0A4R6IGK2_9SPHI</name>
<dbReference type="EMBL" id="SNWM01000004">
    <property type="protein sequence ID" value="TDO20901.1"/>
    <property type="molecule type" value="Genomic_DNA"/>
</dbReference>
<gene>
    <name evidence="5" type="ORF">CLV32_3536</name>
</gene>
<protein>
    <submittedName>
        <fullName evidence="5">AraC-like DNA-binding protein</fullName>
    </submittedName>
</protein>
<dbReference type="Gene3D" id="1.10.10.60">
    <property type="entry name" value="Homeodomain-like"/>
    <property type="match status" value="1"/>
</dbReference>
<organism evidence="5 6">
    <name type="scientific">Pedobacter duraquae</name>
    <dbReference type="NCBI Taxonomy" id="425511"/>
    <lineage>
        <taxon>Bacteria</taxon>
        <taxon>Pseudomonadati</taxon>
        <taxon>Bacteroidota</taxon>
        <taxon>Sphingobacteriia</taxon>
        <taxon>Sphingobacteriales</taxon>
        <taxon>Sphingobacteriaceae</taxon>
        <taxon>Pedobacter</taxon>
    </lineage>
</organism>
<reference evidence="5 6" key="1">
    <citation type="submission" date="2019-03" db="EMBL/GenBank/DDBJ databases">
        <title>Genomic Encyclopedia of Archaeal and Bacterial Type Strains, Phase II (KMG-II): from individual species to whole genera.</title>
        <authorList>
            <person name="Goeker M."/>
        </authorList>
    </citation>
    <scope>NUCLEOTIDE SEQUENCE [LARGE SCALE GENOMIC DNA]</scope>
    <source>
        <strain evidence="5 6">DSM 19034</strain>
    </source>
</reference>
<feature type="domain" description="HTH araC/xylS-type" evidence="4">
    <location>
        <begin position="163"/>
        <end position="264"/>
    </location>
</feature>
<dbReference type="OrthoDB" id="662446at2"/>
<sequence length="278" mass="31665">MKTSIVPVQNSVLKAYIQYFIFFEHDSKAHFSYQTFPNTNLCLAIYRENKVEYKSNKNENICIVGSGRNAYSSRLLGFHQQPFKVDINASLDQICILFHPAGLRAFSNVGYAELLDQSEVFESIFGNQTSILEFIFENNDSKARSALLEGFLIERLISTDRGAAVLPALDYIYKRKGDVTVFNLARSLKINESTLYRSFKAVLGQSPKEFIQTVRFRNVLGLLLAQECKSLTELTYSAMFYDQSHLIKDFKSRTGTVPNALSQKIRLEQHALAWVIDP</sequence>
<proteinExistence type="predicted"/>
<evidence type="ECO:0000313" key="5">
    <source>
        <dbReference type="EMBL" id="TDO20901.1"/>
    </source>
</evidence>
<dbReference type="AlphaFoldDB" id="A0A4R6IGK2"/>
<dbReference type="SMART" id="SM00342">
    <property type="entry name" value="HTH_ARAC"/>
    <property type="match status" value="1"/>
</dbReference>
<keyword evidence="3" id="KW-0804">Transcription</keyword>
<keyword evidence="1" id="KW-0805">Transcription regulation</keyword>
<dbReference type="PANTHER" id="PTHR46796">
    <property type="entry name" value="HTH-TYPE TRANSCRIPTIONAL ACTIVATOR RHAS-RELATED"/>
    <property type="match status" value="1"/>
</dbReference>
<keyword evidence="6" id="KW-1185">Reference proteome</keyword>
<comment type="caution">
    <text evidence="5">The sequence shown here is derived from an EMBL/GenBank/DDBJ whole genome shotgun (WGS) entry which is preliminary data.</text>
</comment>
<dbReference type="GO" id="GO:0043565">
    <property type="term" value="F:sequence-specific DNA binding"/>
    <property type="evidence" value="ECO:0007669"/>
    <property type="project" value="InterPro"/>
</dbReference>
<evidence type="ECO:0000259" key="4">
    <source>
        <dbReference type="PROSITE" id="PS01124"/>
    </source>
</evidence>
<evidence type="ECO:0000256" key="3">
    <source>
        <dbReference type="ARBA" id="ARBA00023163"/>
    </source>
</evidence>
<dbReference type="Proteomes" id="UP000295499">
    <property type="component" value="Unassembled WGS sequence"/>
</dbReference>
<accession>A0A4R6IGK2</accession>
<dbReference type="InterPro" id="IPR050204">
    <property type="entry name" value="AraC_XylS_family_regulators"/>
</dbReference>
<dbReference type="InterPro" id="IPR018060">
    <property type="entry name" value="HTH_AraC"/>
</dbReference>
<dbReference type="PROSITE" id="PS01124">
    <property type="entry name" value="HTH_ARAC_FAMILY_2"/>
    <property type="match status" value="1"/>
</dbReference>
<dbReference type="InterPro" id="IPR046532">
    <property type="entry name" value="DUF6597"/>
</dbReference>
<evidence type="ECO:0000256" key="1">
    <source>
        <dbReference type="ARBA" id="ARBA00023015"/>
    </source>
</evidence>
<dbReference type="Pfam" id="PF20240">
    <property type="entry name" value="DUF6597"/>
    <property type="match status" value="1"/>
</dbReference>
<dbReference type="Pfam" id="PF12833">
    <property type="entry name" value="HTH_18"/>
    <property type="match status" value="1"/>
</dbReference>
<dbReference type="GO" id="GO:0003700">
    <property type="term" value="F:DNA-binding transcription factor activity"/>
    <property type="evidence" value="ECO:0007669"/>
    <property type="project" value="InterPro"/>
</dbReference>
<evidence type="ECO:0000256" key="2">
    <source>
        <dbReference type="ARBA" id="ARBA00023125"/>
    </source>
</evidence>